<gene>
    <name evidence="15" type="primary">ftsH</name>
    <name evidence="18" type="ORF">ENV67_01655</name>
</gene>
<keyword evidence="4 15" id="KW-0645">Protease</keyword>
<evidence type="ECO:0000256" key="14">
    <source>
        <dbReference type="ARBA" id="ARBA00061570"/>
    </source>
</evidence>
<accession>A0A7C4UBV3</accession>
<keyword evidence="8 15" id="KW-0378">Hydrolase</keyword>
<evidence type="ECO:0000259" key="17">
    <source>
        <dbReference type="SMART" id="SM00382"/>
    </source>
</evidence>
<evidence type="ECO:0000256" key="10">
    <source>
        <dbReference type="ARBA" id="ARBA00022840"/>
    </source>
</evidence>
<dbReference type="Gene3D" id="3.30.720.210">
    <property type="match status" value="1"/>
</dbReference>
<sequence>MRTLRVIFLWVVFLGIVYLLVNNFYKERSINLSFTEFLKYVDEGKVKSAVFNETQVQGELSDGRKFVVQLPFPDPELPKKLSEKGVNVTARVRINIFNFLIQVVPAFLFLLFFILMIRQLQSGPNQAFSFGKSRAKLVTPSKERITFKDVAGVDEAKEELKEVVEFLKHPDRYIKLGARIPKGVILVGPPGCGKTLLAKAVAGEANVPFFSISGSDFVEMFVGVGAARVRDLFDTAKKHSPCIIFIDEIDAVGRVRGAGIGGGHDEREQTLNALLVEMDGFETNQGIIVLAATNRPDILDYALLRPGRFDRRVVIDLPDVKGRYEILKVHTRKIPLSKDVDLEVIARTTPGFTGADIQNLTNEAALIAARKKKKKVTMEDIEEAKDKILMGVERKSMLLREDEKRLISYHEAGHTIVSFFTPHTDPIHKVTIIPRGFALGTTQQLPLDDRRTYSKDYLVAQLRTLMGGRSAEEVVFGTISTGAGNDIERATNIAKRMVCEWGMSEKLGPISFGYSDEEVFLGRDFAIRKEYSEETARIIDSEVMRFVNEAYEYAKKLIQDKIELLHKLADALLKNETLTGEEVKRILTDEKKN</sequence>
<dbReference type="CDD" id="cd19501">
    <property type="entry name" value="RecA-like_FtsH"/>
    <property type="match status" value="1"/>
</dbReference>
<evidence type="ECO:0000256" key="4">
    <source>
        <dbReference type="ARBA" id="ARBA00022670"/>
    </source>
</evidence>
<dbReference type="SMART" id="SM00382">
    <property type="entry name" value="AAA"/>
    <property type="match status" value="1"/>
</dbReference>
<dbReference type="InterPro" id="IPR027417">
    <property type="entry name" value="P-loop_NTPase"/>
</dbReference>
<organism evidence="18">
    <name type="scientific">candidate division WOR-3 bacterium</name>
    <dbReference type="NCBI Taxonomy" id="2052148"/>
    <lineage>
        <taxon>Bacteria</taxon>
        <taxon>Bacteria division WOR-3</taxon>
    </lineage>
</organism>
<evidence type="ECO:0000256" key="9">
    <source>
        <dbReference type="ARBA" id="ARBA00022833"/>
    </source>
</evidence>
<dbReference type="GO" id="GO:0004222">
    <property type="term" value="F:metalloendopeptidase activity"/>
    <property type="evidence" value="ECO:0007669"/>
    <property type="project" value="InterPro"/>
</dbReference>
<dbReference type="InterPro" id="IPR003593">
    <property type="entry name" value="AAA+_ATPase"/>
</dbReference>
<dbReference type="InterPro" id="IPR000642">
    <property type="entry name" value="Peptidase_M41"/>
</dbReference>
<evidence type="ECO:0000256" key="15">
    <source>
        <dbReference type="HAMAP-Rule" id="MF_01458"/>
    </source>
</evidence>
<proteinExistence type="inferred from homology"/>
<evidence type="ECO:0000256" key="11">
    <source>
        <dbReference type="ARBA" id="ARBA00022989"/>
    </source>
</evidence>
<keyword evidence="3 15" id="KW-1003">Cell membrane</keyword>
<dbReference type="FunFam" id="1.10.8.60:FF:000001">
    <property type="entry name" value="ATP-dependent zinc metalloprotease FtsH"/>
    <property type="match status" value="1"/>
</dbReference>
<comment type="similarity">
    <text evidence="2 15">In the C-terminal section; belongs to the peptidase M41 family.</text>
</comment>
<feature type="transmembrane region" description="Helical" evidence="15">
    <location>
        <begin position="6"/>
        <end position="25"/>
    </location>
</feature>
<dbReference type="Pfam" id="PF17862">
    <property type="entry name" value="AAA_lid_3"/>
    <property type="match status" value="1"/>
</dbReference>
<evidence type="ECO:0000256" key="16">
    <source>
        <dbReference type="RuleBase" id="RU003651"/>
    </source>
</evidence>
<dbReference type="AlphaFoldDB" id="A0A7C4UBV3"/>
<dbReference type="PANTHER" id="PTHR23076">
    <property type="entry name" value="METALLOPROTEASE M41 FTSH"/>
    <property type="match status" value="1"/>
</dbReference>
<feature type="domain" description="AAA+ ATPase" evidence="17">
    <location>
        <begin position="180"/>
        <end position="319"/>
    </location>
</feature>
<feature type="binding site" evidence="15">
    <location>
        <position position="414"/>
    </location>
    <ligand>
        <name>Zn(2+)</name>
        <dbReference type="ChEBI" id="CHEBI:29105"/>
        <note>catalytic</note>
    </ligand>
</feature>
<keyword evidence="5 15" id="KW-0812">Transmembrane</keyword>
<name>A0A7C4UBV3_UNCW3</name>
<comment type="subcellular location">
    <subcellularLocation>
        <location evidence="15">Cell membrane</location>
        <topology evidence="15">Multi-pass membrane protein</topology>
        <orientation evidence="15">Cytoplasmic side</orientation>
    </subcellularLocation>
    <subcellularLocation>
        <location evidence="1">Membrane</location>
    </subcellularLocation>
</comment>
<dbReference type="Pfam" id="PF01434">
    <property type="entry name" value="Peptidase_M41"/>
    <property type="match status" value="1"/>
</dbReference>
<dbReference type="InterPro" id="IPR041569">
    <property type="entry name" value="AAA_lid_3"/>
</dbReference>
<dbReference type="InterPro" id="IPR003960">
    <property type="entry name" value="ATPase_AAA_CS"/>
</dbReference>
<feature type="binding site" evidence="15">
    <location>
        <position position="486"/>
    </location>
    <ligand>
        <name>Zn(2+)</name>
        <dbReference type="ChEBI" id="CHEBI:29105"/>
        <note>catalytic</note>
    </ligand>
</feature>
<protein>
    <recommendedName>
        <fullName evidence="15">ATP-dependent zinc metalloprotease FtsH</fullName>
        <ecNumber evidence="15">3.4.24.-</ecNumber>
    </recommendedName>
</protein>
<dbReference type="NCBIfam" id="TIGR01241">
    <property type="entry name" value="FtsH_fam"/>
    <property type="match status" value="1"/>
</dbReference>
<feature type="transmembrane region" description="Helical" evidence="15">
    <location>
        <begin position="96"/>
        <end position="117"/>
    </location>
</feature>
<keyword evidence="7 15" id="KW-0547">Nucleotide-binding</keyword>
<comment type="subunit">
    <text evidence="15">Homohexamer.</text>
</comment>
<dbReference type="EC" id="3.4.24.-" evidence="15"/>
<dbReference type="GO" id="GO:0030163">
    <property type="term" value="P:protein catabolic process"/>
    <property type="evidence" value="ECO:0007669"/>
    <property type="project" value="UniProtKB-UniRule"/>
</dbReference>
<evidence type="ECO:0000256" key="1">
    <source>
        <dbReference type="ARBA" id="ARBA00004370"/>
    </source>
</evidence>
<evidence type="ECO:0000256" key="3">
    <source>
        <dbReference type="ARBA" id="ARBA00022475"/>
    </source>
</evidence>
<evidence type="ECO:0000313" key="18">
    <source>
        <dbReference type="EMBL" id="HGW91232.1"/>
    </source>
</evidence>
<dbReference type="PANTHER" id="PTHR23076:SF97">
    <property type="entry name" value="ATP-DEPENDENT ZINC METALLOPROTEASE YME1L1"/>
    <property type="match status" value="1"/>
</dbReference>
<keyword evidence="11 15" id="KW-1133">Transmembrane helix</keyword>
<keyword evidence="9 15" id="KW-0862">Zinc</keyword>
<dbReference type="GO" id="GO:0016887">
    <property type="term" value="F:ATP hydrolysis activity"/>
    <property type="evidence" value="ECO:0007669"/>
    <property type="project" value="UniProtKB-UniRule"/>
</dbReference>
<evidence type="ECO:0000256" key="8">
    <source>
        <dbReference type="ARBA" id="ARBA00022801"/>
    </source>
</evidence>
<evidence type="ECO:0000256" key="2">
    <source>
        <dbReference type="ARBA" id="ARBA00010044"/>
    </source>
</evidence>
<dbReference type="FunFam" id="3.40.50.300:FF:000001">
    <property type="entry name" value="ATP-dependent zinc metalloprotease FtsH"/>
    <property type="match status" value="1"/>
</dbReference>
<dbReference type="HAMAP" id="MF_01458">
    <property type="entry name" value="FtsH"/>
    <property type="match status" value="1"/>
</dbReference>
<feature type="binding site" evidence="15">
    <location>
        <position position="410"/>
    </location>
    <ligand>
        <name>Zn(2+)</name>
        <dbReference type="ChEBI" id="CHEBI:29105"/>
        <note>catalytic</note>
    </ligand>
</feature>
<dbReference type="Gene3D" id="1.20.58.760">
    <property type="entry name" value="Peptidase M41"/>
    <property type="match status" value="1"/>
</dbReference>
<dbReference type="GO" id="GO:0005524">
    <property type="term" value="F:ATP binding"/>
    <property type="evidence" value="ECO:0007669"/>
    <property type="project" value="UniProtKB-UniRule"/>
</dbReference>
<evidence type="ECO:0000256" key="13">
    <source>
        <dbReference type="ARBA" id="ARBA00023136"/>
    </source>
</evidence>
<comment type="cofactor">
    <cofactor evidence="15">
        <name>Zn(2+)</name>
        <dbReference type="ChEBI" id="CHEBI:29105"/>
    </cofactor>
    <text evidence="15">Binds 1 zinc ion per subunit.</text>
</comment>
<evidence type="ECO:0000256" key="5">
    <source>
        <dbReference type="ARBA" id="ARBA00022692"/>
    </source>
</evidence>
<comment type="caution">
    <text evidence="18">The sequence shown here is derived from an EMBL/GenBank/DDBJ whole genome shotgun (WGS) entry which is preliminary data.</text>
</comment>
<dbReference type="Gene3D" id="1.10.8.60">
    <property type="match status" value="1"/>
</dbReference>
<dbReference type="Pfam" id="PF06480">
    <property type="entry name" value="FtsH_ext"/>
    <property type="match status" value="1"/>
</dbReference>
<dbReference type="Pfam" id="PF00004">
    <property type="entry name" value="AAA"/>
    <property type="match status" value="1"/>
</dbReference>
<comment type="function">
    <text evidence="15">Acts as a processive, ATP-dependent zinc metallopeptidase for both cytoplasmic and membrane proteins. Plays a role in the quality control of integral membrane proteins.</text>
</comment>
<dbReference type="InterPro" id="IPR003959">
    <property type="entry name" value="ATPase_AAA_core"/>
</dbReference>
<evidence type="ECO:0000256" key="12">
    <source>
        <dbReference type="ARBA" id="ARBA00023049"/>
    </source>
</evidence>
<keyword evidence="13 15" id="KW-0472">Membrane</keyword>
<comment type="similarity">
    <text evidence="16">Belongs to the AAA ATPase family.</text>
</comment>
<dbReference type="SUPFAM" id="SSF52540">
    <property type="entry name" value="P-loop containing nucleoside triphosphate hydrolases"/>
    <property type="match status" value="1"/>
</dbReference>
<comment type="similarity">
    <text evidence="14 15">In the central section; belongs to the AAA ATPase family.</text>
</comment>
<dbReference type="SUPFAM" id="SSF140990">
    <property type="entry name" value="FtsH protease domain-like"/>
    <property type="match status" value="1"/>
</dbReference>
<dbReference type="GO" id="GO:0004176">
    <property type="term" value="F:ATP-dependent peptidase activity"/>
    <property type="evidence" value="ECO:0007669"/>
    <property type="project" value="InterPro"/>
</dbReference>
<feature type="active site" evidence="15">
    <location>
        <position position="411"/>
    </location>
</feature>
<dbReference type="FunFam" id="1.20.58.760:FF:000001">
    <property type="entry name" value="ATP-dependent zinc metalloprotease FtsH"/>
    <property type="match status" value="1"/>
</dbReference>
<reference evidence="18" key="1">
    <citation type="journal article" date="2020" name="mSystems">
        <title>Genome- and Community-Level Interaction Insights into Carbon Utilization and Element Cycling Functions of Hydrothermarchaeota in Hydrothermal Sediment.</title>
        <authorList>
            <person name="Zhou Z."/>
            <person name="Liu Y."/>
            <person name="Xu W."/>
            <person name="Pan J."/>
            <person name="Luo Z.H."/>
            <person name="Li M."/>
        </authorList>
    </citation>
    <scope>NUCLEOTIDE SEQUENCE [LARGE SCALE GENOMIC DNA]</scope>
    <source>
        <strain evidence="18">SpSt-780</strain>
    </source>
</reference>
<dbReference type="GO" id="GO:0008270">
    <property type="term" value="F:zinc ion binding"/>
    <property type="evidence" value="ECO:0007669"/>
    <property type="project" value="UniProtKB-UniRule"/>
</dbReference>
<evidence type="ECO:0000256" key="6">
    <source>
        <dbReference type="ARBA" id="ARBA00022723"/>
    </source>
</evidence>
<dbReference type="GO" id="GO:0005886">
    <property type="term" value="C:plasma membrane"/>
    <property type="evidence" value="ECO:0007669"/>
    <property type="project" value="UniProtKB-SubCell"/>
</dbReference>
<keyword evidence="6 15" id="KW-0479">Metal-binding</keyword>
<dbReference type="InterPro" id="IPR005936">
    <property type="entry name" value="FtsH"/>
</dbReference>
<comment type="caution">
    <text evidence="15">Lacks conserved residue(s) required for the propagation of feature annotation.</text>
</comment>
<dbReference type="GO" id="GO:0006508">
    <property type="term" value="P:proteolysis"/>
    <property type="evidence" value="ECO:0007669"/>
    <property type="project" value="UniProtKB-KW"/>
</dbReference>
<dbReference type="InterPro" id="IPR037219">
    <property type="entry name" value="Peptidase_M41-like"/>
</dbReference>
<dbReference type="Gene3D" id="3.40.50.300">
    <property type="entry name" value="P-loop containing nucleotide triphosphate hydrolases"/>
    <property type="match status" value="1"/>
</dbReference>
<keyword evidence="12 15" id="KW-0482">Metalloprotease</keyword>
<dbReference type="InterPro" id="IPR011546">
    <property type="entry name" value="Pept_M41_FtsH_extracell"/>
</dbReference>
<evidence type="ECO:0000256" key="7">
    <source>
        <dbReference type="ARBA" id="ARBA00022741"/>
    </source>
</evidence>
<dbReference type="EMBL" id="DTHG01000019">
    <property type="protein sequence ID" value="HGW91232.1"/>
    <property type="molecule type" value="Genomic_DNA"/>
</dbReference>
<dbReference type="PROSITE" id="PS00674">
    <property type="entry name" value="AAA"/>
    <property type="match status" value="1"/>
</dbReference>
<keyword evidence="10 15" id="KW-0067">ATP-binding</keyword>